<protein>
    <submittedName>
        <fullName evidence="2">Uncharacterized protein</fullName>
    </submittedName>
</protein>
<organism evidence="2 3">
    <name type="scientific">Volvox africanus</name>
    <dbReference type="NCBI Taxonomy" id="51714"/>
    <lineage>
        <taxon>Eukaryota</taxon>
        <taxon>Viridiplantae</taxon>
        <taxon>Chlorophyta</taxon>
        <taxon>core chlorophytes</taxon>
        <taxon>Chlorophyceae</taxon>
        <taxon>CS clade</taxon>
        <taxon>Chlamydomonadales</taxon>
        <taxon>Volvocaceae</taxon>
        <taxon>Volvox</taxon>
    </lineage>
</organism>
<dbReference type="Proteomes" id="UP000747399">
    <property type="component" value="Unassembled WGS sequence"/>
</dbReference>
<comment type="caution">
    <text evidence="2">The sequence shown here is derived from an EMBL/GenBank/DDBJ whole genome shotgun (WGS) entry which is preliminary data.</text>
</comment>
<evidence type="ECO:0000313" key="3">
    <source>
        <dbReference type="Proteomes" id="UP000747399"/>
    </source>
</evidence>
<proteinExistence type="predicted"/>
<feature type="non-terminal residue" evidence="2">
    <location>
        <position position="1"/>
    </location>
</feature>
<evidence type="ECO:0000313" key="2">
    <source>
        <dbReference type="EMBL" id="GIL66081.1"/>
    </source>
</evidence>
<gene>
    <name evidence="2" type="ORF">Vafri_19690</name>
</gene>
<accession>A0A8J4BQY9</accession>
<feature type="transmembrane region" description="Helical" evidence="1">
    <location>
        <begin position="102"/>
        <end position="127"/>
    </location>
</feature>
<feature type="transmembrane region" description="Helical" evidence="1">
    <location>
        <begin position="30"/>
        <end position="50"/>
    </location>
</feature>
<reference evidence="2" key="1">
    <citation type="journal article" date="2021" name="Proc. Natl. Acad. Sci. U.S.A.">
        <title>Three genomes in the algal genus Volvox reveal the fate of a haploid sex-determining region after a transition to homothallism.</title>
        <authorList>
            <person name="Yamamoto K."/>
            <person name="Hamaji T."/>
            <person name="Kawai-Toyooka H."/>
            <person name="Matsuzaki R."/>
            <person name="Takahashi F."/>
            <person name="Nishimura Y."/>
            <person name="Kawachi M."/>
            <person name="Noguchi H."/>
            <person name="Minakuchi Y."/>
            <person name="Umen J.G."/>
            <person name="Toyoda A."/>
            <person name="Nozaki H."/>
        </authorList>
    </citation>
    <scope>NUCLEOTIDE SEQUENCE</scope>
    <source>
        <strain evidence="2">NIES-3780</strain>
    </source>
</reference>
<keyword evidence="1" id="KW-0472">Membrane</keyword>
<sequence length="133" mass="14393">KPWRSDVNPRPSAATVIIPKSAPRMNCTVITIYVLNGSCALCLVTTSLSPHSYRISYRVKSTWCLGGLTLPMAITLELPVLLTNELPPLSPPLPPTQRQIPTPPFIAVIAIVGPILLAAIGAVVLSLRRIRHQ</sequence>
<keyword evidence="1" id="KW-0812">Transmembrane</keyword>
<name>A0A8J4BQY9_9CHLO</name>
<evidence type="ECO:0000256" key="1">
    <source>
        <dbReference type="SAM" id="Phobius"/>
    </source>
</evidence>
<keyword evidence="1" id="KW-1133">Transmembrane helix</keyword>
<dbReference type="AlphaFoldDB" id="A0A8J4BQY9"/>
<feature type="transmembrane region" description="Helical" evidence="1">
    <location>
        <begin position="62"/>
        <end position="82"/>
    </location>
</feature>
<dbReference type="EMBL" id="BNCO01000081">
    <property type="protein sequence ID" value="GIL66081.1"/>
    <property type="molecule type" value="Genomic_DNA"/>
</dbReference>
<keyword evidence="3" id="KW-1185">Reference proteome</keyword>